<dbReference type="InterPro" id="IPR011990">
    <property type="entry name" value="TPR-like_helical_dom_sf"/>
</dbReference>
<dbReference type="PANTHER" id="PTHR47942:SF63">
    <property type="entry name" value="PENTATRICOPEPTIDE REPEAT-CONTAINING PROTEIN"/>
    <property type="match status" value="1"/>
</dbReference>
<keyword evidence="5" id="KW-1185">Reference proteome</keyword>
<dbReference type="PANTHER" id="PTHR47942">
    <property type="entry name" value="TETRATRICOPEPTIDE REPEAT (TPR)-LIKE SUPERFAMILY PROTEIN-RELATED"/>
    <property type="match status" value="1"/>
</dbReference>
<dbReference type="AlphaFoldDB" id="A0ABD3MMB6"/>
<dbReference type="Pfam" id="PF12854">
    <property type="entry name" value="PPR_1"/>
    <property type="match status" value="1"/>
</dbReference>
<dbReference type="EMBL" id="JALLAZ020001784">
    <property type="protein sequence ID" value="KAL3764024.1"/>
    <property type="molecule type" value="Genomic_DNA"/>
</dbReference>
<dbReference type="Gene3D" id="1.25.40.10">
    <property type="entry name" value="Tetratricopeptide repeat domain"/>
    <property type="match status" value="3"/>
</dbReference>
<reference evidence="4 5" key="1">
    <citation type="submission" date="2024-10" db="EMBL/GenBank/DDBJ databases">
        <title>Updated reference genomes for cyclostephanoid diatoms.</title>
        <authorList>
            <person name="Roberts W.R."/>
            <person name="Alverson A.J."/>
        </authorList>
    </citation>
    <scope>NUCLEOTIDE SEQUENCE [LARGE SCALE GENOMIC DNA]</scope>
    <source>
        <strain evidence="4 5">AJA276-08</strain>
    </source>
</reference>
<dbReference type="InterPro" id="IPR051222">
    <property type="entry name" value="PPR/CCM1_RNA-binding"/>
</dbReference>
<proteinExistence type="predicted"/>
<feature type="region of interest" description="Disordered" evidence="3">
    <location>
        <begin position="266"/>
        <end position="291"/>
    </location>
</feature>
<sequence>MPTTETYNNVMSCWGKSGAGCGAYDDYLAPSSSSSTRSPSSTSRWPYMYHPNPCSNLLRRMLTLYRADPIGMARMKPDYLSFNGAISSLSRDQMYRGGGGGVGRACYDHLMSMLELYDGGSDARCAPDLITFSTVLNVLGRGSRRDGEDGGGGGGGGGGGEDVDGDESRAREVLDVMLYLGGVDDGGRRGVGSSGGGKRRDGDDDAAVDDARGRRPDFEFDVRPRNKHFNVVLALMANKRRVDDATLECARRYVDIMELLRRDEEDTNASGRSRRYMPRNHSDSSIFEGDGGGYFEMPPVDHRRGDHSTSFDDEGERASHYGTMRSAPDIVTYNTLLNIAARAGRPEKAEEILNGMIKNSSDGTSEVRPDSISFNTVLLAWSKAKSHTGRLKTEQILDEMQKMAKDGDTNVRPDRTSMTTVINAIISTVHRNRMAPFQAERIIELMENNRDHALRPDVVTYTSLIKCWAESGRSRAADRAEEIINTLHQRYDMGYAECKPDTMLYNVAMNALAKSDAPNAPERAEALLNRMLNCYYAGDVDLAPTTQSFSTAIQAWARSNDRKGAMKAELLLQTMHDLEDARVGNVSPNTICYSTCILAWKNSGEPDAGKRADVLLKKMEMFDSKGLYDLKPNVVSFTLTMEAWINSRHPDLLEKVEAILERMFDRSREGDPDSEPTTTTLNVVLKAIRYSSHAMKHKKAEDILTRMKWMQENGIGRVKPNIYTYNAFFSACAMTEGNNEDKINAFALVLNALIDLQDSKHLTADKYTWPAVWKACENLLDAKRDIEWINRVFDLTIRSGLVNELLFNNMRRFLPAQYLQKKLQKKLKKNVDLQQLTVHHLPPEWTCNVKLGRDPR</sequence>
<gene>
    <name evidence="4" type="ORF">ACHAW5_005108</name>
</gene>
<feature type="region of interest" description="Disordered" evidence="3">
    <location>
        <begin position="185"/>
        <end position="211"/>
    </location>
</feature>
<name>A0ABD3MMB6_9STRA</name>
<protein>
    <recommendedName>
        <fullName evidence="6">Pentacotripeptide-repeat region of PRORP domain-containing protein</fullName>
    </recommendedName>
</protein>
<comment type="caution">
    <text evidence="4">The sequence shown here is derived from an EMBL/GenBank/DDBJ whole genome shotgun (WGS) entry which is preliminary data.</text>
</comment>
<evidence type="ECO:0000256" key="1">
    <source>
        <dbReference type="ARBA" id="ARBA00022737"/>
    </source>
</evidence>
<dbReference type="NCBIfam" id="TIGR00756">
    <property type="entry name" value="PPR"/>
    <property type="match status" value="1"/>
</dbReference>
<accession>A0ABD3MMB6</accession>
<keyword evidence="1" id="KW-0677">Repeat</keyword>
<evidence type="ECO:0000313" key="5">
    <source>
        <dbReference type="Proteomes" id="UP001530315"/>
    </source>
</evidence>
<dbReference type="InterPro" id="IPR002885">
    <property type="entry name" value="PPR_rpt"/>
</dbReference>
<evidence type="ECO:0008006" key="6">
    <source>
        <dbReference type="Google" id="ProtNLM"/>
    </source>
</evidence>
<feature type="repeat" description="PPR" evidence="2">
    <location>
        <begin position="329"/>
        <end position="359"/>
    </location>
</feature>
<dbReference type="PROSITE" id="PS51375">
    <property type="entry name" value="PPR"/>
    <property type="match status" value="1"/>
</dbReference>
<evidence type="ECO:0000256" key="3">
    <source>
        <dbReference type="SAM" id="MobiDB-lite"/>
    </source>
</evidence>
<feature type="region of interest" description="Disordered" evidence="3">
    <location>
        <begin position="141"/>
        <end position="166"/>
    </location>
</feature>
<feature type="compositionally biased region" description="Gly residues" evidence="3">
    <location>
        <begin position="150"/>
        <end position="160"/>
    </location>
</feature>
<evidence type="ECO:0000313" key="4">
    <source>
        <dbReference type="EMBL" id="KAL3764024.1"/>
    </source>
</evidence>
<organism evidence="4 5">
    <name type="scientific">Stephanodiscus triporus</name>
    <dbReference type="NCBI Taxonomy" id="2934178"/>
    <lineage>
        <taxon>Eukaryota</taxon>
        <taxon>Sar</taxon>
        <taxon>Stramenopiles</taxon>
        <taxon>Ochrophyta</taxon>
        <taxon>Bacillariophyta</taxon>
        <taxon>Coscinodiscophyceae</taxon>
        <taxon>Thalassiosirophycidae</taxon>
        <taxon>Stephanodiscales</taxon>
        <taxon>Stephanodiscaceae</taxon>
        <taxon>Stephanodiscus</taxon>
    </lineage>
</organism>
<evidence type="ECO:0000256" key="2">
    <source>
        <dbReference type="PROSITE-ProRule" id="PRU00708"/>
    </source>
</evidence>
<dbReference type="Pfam" id="PF13812">
    <property type="entry name" value="PPR_3"/>
    <property type="match status" value="1"/>
</dbReference>
<dbReference type="Proteomes" id="UP001530315">
    <property type="component" value="Unassembled WGS sequence"/>
</dbReference>